<comment type="caution">
    <text evidence="1">The sequence shown here is derived from an EMBL/GenBank/DDBJ whole genome shotgun (WGS) entry which is preliminary data.</text>
</comment>
<dbReference type="Proteomes" id="UP000733379">
    <property type="component" value="Unassembled WGS sequence"/>
</dbReference>
<name>A0ABS6AX26_9NOCA</name>
<evidence type="ECO:0000313" key="1">
    <source>
        <dbReference type="EMBL" id="MBU3062438.1"/>
    </source>
</evidence>
<dbReference type="Gene3D" id="2.30.30.110">
    <property type="match status" value="1"/>
</dbReference>
<keyword evidence="2" id="KW-1185">Reference proteome</keyword>
<evidence type="ECO:0000313" key="2">
    <source>
        <dbReference type="Proteomes" id="UP000733379"/>
    </source>
</evidence>
<sequence length="135" mass="15014">MRRGEVWWAEFDERRPVVLLGGDESSGFQVLQIVPPSGIDISGLGIEVQIGAIEGLPYQGVLRLGFPNPEFAFCTWLTTVTAESLRERAMVLTSAKLDEIDEALRLTAQPQESTPEATARLNEIRDALRRGEFQN</sequence>
<gene>
    <name evidence="1" type="ORF">KO481_13010</name>
</gene>
<dbReference type="InterPro" id="IPR011067">
    <property type="entry name" value="Plasmid_toxin/cell-grow_inhib"/>
</dbReference>
<accession>A0ABS6AX26</accession>
<dbReference type="EMBL" id="JAHKNI010000003">
    <property type="protein sequence ID" value="MBU3062438.1"/>
    <property type="molecule type" value="Genomic_DNA"/>
</dbReference>
<dbReference type="SUPFAM" id="SSF50118">
    <property type="entry name" value="Cell growth inhibitor/plasmid maintenance toxic component"/>
    <property type="match status" value="1"/>
</dbReference>
<reference evidence="1 2" key="1">
    <citation type="submission" date="2021-06" db="EMBL/GenBank/DDBJ databases">
        <title>Actinomycetes sequencing.</title>
        <authorList>
            <person name="Shan Q."/>
        </authorList>
    </citation>
    <scope>NUCLEOTIDE SEQUENCE [LARGE SCALE GENOMIC DNA]</scope>
    <source>
        <strain evidence="1 2">NEAU-G5</strain>
    </source>
</reference>
<dbReference type="RefSeq" id="WP_215917283.1">
    <property type="nucleotide sequence ID" value="NZ_JAHKNI010000003.1"/>
</dbReference>
<proteinExistence type="predicted"/>
<protein>
    <submittedName>
        <fullName evidence="1">Type II toxin-antitoxin system PemK/MazF family toxin</fullName>
    </submittedName>
</protein>
<organism evidence="1 2">
    <name type="scientific">Nocardia albiluteola</name>
    <dbReference type="NCBI Taxonomy" id="2842303"/>
    <lineage>
        <taxon>Bacteria</taxon>
        <taxon>Bacillati</taxon>
        <taxon>Actinomycetota</taxon>
        <taxon>Actinomycetes</taxon>
        <taxon>Mycobacteriales</taxon>
        <taxon>Nocardiaceae</taxon>
        <taxon>Nocardia</taxon>
    </lineage>
</organism>